<evidence type="ECO:0000313" key="8">
    <source>
        <dbReference type="Proteomes" id="UP000434101"/>
    </source>
</evidence>
<keyword evidence="8" id="KW-1185">Reference proteome</keyword>
<sequence>MPDSDRDLRESVEQSRHGAPAVGAVVRDRFESNEVFQRIIAAADEEIDIGLRELFFSSLAGGFAITLTFLIYASMTASTDGHPILSGILYPIGFVYIILGGYQLYTENTLPPVALVLERLASLPALLRIWVVVLIGNFAGGGLGALVLAYTGVFSPEAATAATGIAMAGMETPFWDLFFKAGFAGLIVAGVVWLDYAVRDTITRFFLIYMAFLMIPYANLYHVVVSFTEVMYLVFLGSIGIIPGLTGFILPVLLGNTIGGVLLVTVVNYFQTTERRLESARKDGAERQLTIREWLIGGPVGRAYVPARPAVEATPAGEQLDVDPTDEVEPPIAEPDGADDGLEYSEDE</sequence>
<dbReference type="Proteomes" id="UP000434101">
    <property type="component" value="Unassembled WGS sequence"/>
</dbReference>
<keyword evidence="4 6" id="KW-0472">Membrane</keyword>
<feature type="transmembrane region" description="Helical" evidence="6">
    <location>
        <begin position="177"/>
        <end position="198"/>
    </location>
</feature>
<name>A0A6B0VS13_9EURY</name>
<evidence type="ECO:0000256" key="6">
    <source>
        <dbReference type="SAM" id="Phobius"/>
    </source>
</evidence>
<organism evidence="7 8">
    <name type="scientific">Natronorubrum halalkaliphilum</name>
    <dbReference type="NCBI Taxonomy" id="2691917"/>
    <lineage>
        <taxon>Archaea</taxon>
        <taxon>Methanobacteriati</taxon>
        <taxon>Methanobacteriota</taxon>
        <taxon>Stenosarchaea group</taxon>
        <taxon>Halobacteria</taxon>
        <taxon>Halobacteriales</taxon>
        <taxon>Natrialbaceae</taxon>
        <taxon>Natronorubrum</taxon>
    </lineage>
</organism>
<feature type="region of interest" description="Disordered" evidence="5">
    <location>
        <begin position="313"/>
        <end position="348"/>
    </location>
</feature>
<dbReference type="GO" id="GO:0015499">
    <property type="term" value="F:formate transmembrane transporter activity"/>
    <property type="evidence" value="ECO:0007669"/>
    <property type="project" value="TreeGrafter"/>
</dbReference>
<dbReference type="InterPro" id="IPR023271">
    <property type="entry name" value="Aquaporin-like"/>
</dbReference>
<evidence type="ECO:0008006" key="9">
    <source>
        <dbReference type="Google" id="ProtNLM"/>
    </source>
</evidence>
<evidence type="ECO:0000313" key="7">
    <source>
        <dbReference type="EMBL" id="MXV64145.1"/>
    </source>
</evidence>
<dbReference type="AlphaFoldDB" id="A0A6B0VS13"/>
<evidence type="ECO:0000256" key="5">
    <source>
        <dbReference type="SAM" id="MobiDB-lite"/>
    </source>
</evidence>
<dbReference type="GO" id="GO:0005886">
    <property type="term" value="C:plasma membrane"/>
    <property type="evidence" value="ECO:0007669"/>
    <property type="project" value="TreeGrafter"/>
</dbReference>
<accession>A0A6B0VS13</accession>
<protein>
    <recommendedName>
        <fullName evidence="9">Formate/nitrite transporter family protein</fullName>
    </recommendedName>
</protein>
<dbReference type="Pfam" id="PF01226">
    <property type="entry name" value="Form_Nir_trans"/>
    <property type="match status" value="1"/>
</dbReference>
<comment type="subcellular location">
    <subcellularLocation>
        <location evidence="1">Membrane</location>
        <topology evidence="1">Multi-pass membrane protein</topology>
    </subcellularLocation>
</comment>
<gene>
    <name evidence="7" type="ORF">GS429_19155</name>
</gene>
<dbReference type="PANTHER" id="PTHR30520">
    <property type="entry name" value="FORMATE TRANSPORTER-RELATED"/>
    <property type="match status" value="1"/>
</dbReference>
<dbReference type="EMBL" id="WUYX01000069">
    <property type="protein sequence ID" value="MXV64145.1"/>
    <property type="molecule type" value="Genomic_DNA"/>
</dbReference>
<evidence type="ECO:0000256" key="2">
    <source>
        <dbReference type="ARBA" id="ARBA00022692"/>
    </source>
</evidence>
<evidence type="ECO:0000256" key="4">
    <source>
        <dbReference type="ARBA" id="ARBA00023136"/>
    </source>
</evidence>
<proteinExistence type="predicted"/>
<evidence type="ECO:0000256" key="3">
    <source>
        <dbReference type="ARBA" id="ARBA00022989"/>
    </source>
</evidence>
<feature type="transmembrane region" description="Helical" evidence="6">
    <location>
        <begin position="126"/>
        <end position="150"/>
    </location>
</feature>
<reference evidence="7 8" key="1">
    <citation type="submission" date="2020-01" db="EMBL/GenBank/DDBJ databases">
        <title>Natronorubrum sp. JWXQ-INN 674 isolated from Inner Mongolia Autonomous Region of China.</title>
        <authorList>
            <person name="Xue Q."/>
        </authorList>
    </citation>
    <scope>NUCLEOTIDE SEQUENCE [LARGE SCALE GENOMIC DNA]</scope>
    <source>
        <strain evidence="7 8">JWXQ-INN-674</strain>
    </source>
</reference>
<dbReference type="PANTHER" id="PTHR30520:SF2">
    <property type="entry name" value="INNER MEMBRANE PROTEIN YFDC"/>
    <property type="match status" value="1"/>
</dbReference>
<feature type="compositionally biased region" description="Acidic residues" evidence="5">
    <location>
        <begin position="320"/>
        <end position="329"/>
    </location>
</feature>
<feature type="region of interest" description="Disordered" evidence="5">
    <location>
        <begin position="1"/>
        <end position="20"/>
    </location>
</feature>
<feature type="compositionally biased region" description="Basic and acidic residues" evidence="5">
    <location>
        <begin position="1"/>
        <end position="16"/>
    </location>
</feature>
<dbReference type="Gene3D" id="1.20.1080.10">
    <property type="entry name" value="Glycerol uptake facilitator protein"/>
    <property type="match status" value="1"/>
</dbReference>
<feature type="transmembrane region" description="Helical" evidence="6">
    <location>
        <begin position="87"/>
        <end position="105"/>
    </location>
</feature>
<keyword evidence="2 6" id="KW-0812">Transmembrane</keyword>
<feature type="compositionally biased region" description="Acidic residues" evidence="5">
    <location>
        <begin position="336"/>
        <end position="348"/>
    </location>
</feature>
<feature type="transmembrane region" description="Helical" evidence="6">
    <location>
        <begin position="54"/>
        <end position="75"/>
    </location>
</feature>
<dbReference type="InterPro" id="IPR000292">
    <property type="entry name" value="For/NO2_transpt"/>
</dbReference>
<feature type="transmembrane region" description="Helical" evidence="6">
    <location>
        <begin position="205"/>
        <end position="224"/>
    </location>
</feature>
<evidence type="ECO:0000256" key="1">
    <source>
        <dbReference type="ARBA" id="ARBA00004141"/>
    </source>
</evidence>
<keyword evidence="3 6" id="KW-1133">Transmembrane helix</keyword>
<comment type="caution">
    <text evidence="7">The sequence shown here is derived from an EMBL/GenBank/DDBJ whole genome shotgun (WGS) entry which is preliminary data.</text>
</comment>